<dbReference type="Proteomes" id="UP001177140">
    <property type="component" value="Unassembled WGS sequence"/>
</dbReference>
<evidence type="ECO:0000256" key="2">
    <source>
        <dbReference type="ARBA" id="ARBA00022606"/>
    </source>
</evidence>
<comment type="caution">
    <text evidence="9">The sequence shown here is derived from an EMBL/GenBank/DDBJ whole genome shotgun (WGS) entry which is preliminary data.</text>
</comment>
<dbReference type="PROSITE" id="PS50113">
    <property type="entry name" value="PAC"/>
    <property type="match status" value="1"/>
</dbReference>
<evidence type="ECO:0000256" key="6">
    <source>
        <dbReference type="ARBA" id="ARBA00023170"/>
    </source>
</evidence>
<name>A0AA42B4Y9_PAPNU</name>
<dbReference type="GO" id="GO:0005634">
    <property type="term" value="C:nucleus"/>
    <property type="evidence" value="ECO:0007669"/>
    <property type="project" value="TreeGrafter"/>
</dbReference>
<evidence type="ECO:0000256" key="1">
    <source>
        <dbReference type="ARBA" id="ARBA00022543"/>
    </source>
</evidence>
<dbReference type="EMBL" id="JAJJMA010336248">
    <property type="protein sequence ID" value="MCL7051239.1"/>
    <property type="molecule type" value="Genomic_DNA"/>
</dbReference>
<keyword evidence="6" id="KW-0675">Receptor</keyword>
<keyword evidence="3" id="KW-0285">Flavoprotein</keyword>
<evidence type="ECO:0000259" key="8">
    <source>
        <dbReference type="PROSITE" id="PS50113"/>
    </source>
</evidence>
<dbReference type="InterPro" id="IPR000700">
    <property type="entry name" value="PAS-assoc_C"/>
</dbReference>
<protein>
    <recommendedName>
        <fullName evidence="11">LOV domain-containing protein</fullName>
    </recommendedName>
</protein>
<dbReference type="AlphaFoldDB" id="A0AA42B4Y9"/>
<dbReference type="FunFam" id="3.30.450.20:FF:000153">
    <property type="entry name" value="Protein TWIN LOV 1 isoform D"/>
    <property type="match status" value="1"/>
</dbReference>
<keyword evidence="1" id="KW-0600">Photoreceptor protein</keyword>
<dbReference type="InterPro" id="IPR035965">
    <property type="entry name" value="PAS-like_dom_sf"/>
</dbReference>
<proteinExistence type="predicted"/>
<dbReference type="InterPro" id="IPR001610">
    <property type="entry name" value="PAC"/>
</dbReference>
<dbReference type="Pfam" id="PF13426">
    <property type="entry name" value="PAS_9"/>
    <property type="match status" value="2"/>
</dbReference>
<dbReference type="NCBIfam" id="TIGR00229">
    <property type="entry name" value="sensory_box"/>
    <property type="match status" value="2"/>
</dbReference>
<evidence type="ECO:0000256" key="4">
    <source>
        <dbReference type="ARBA" id="ARBA00022643"/>
    </source>
</evidence>
<accession>A0AA42B4Y9</accession>
<organism evidence="9 10">
    <name type="scientific">Papaver nudicaule</name>
    <name type="common">Iceland poppy</name>
    <dbReference type="NCBI Taxonomy" id="74823"/>
    <lineage>
        <taxon>Eukaryota</taxon>
        <taxon>Viridiplantae</taxon>
        <taxon>Streptophyta</taxon>
        <taxon>Embryophyta</taxon>
        <taxon>Tracheophyta</taxon>
        <taxon>Spermatophyta</taxon>
        <taxon>Magnoliopsida</taxon>
        <taxon>Ranunculales</taxon>
        <taxon>Papaveraceae</taxon>
        <taxon>Papaveroideae</taxon>
        <taxon>Papaver</taxon>
    </lineage>
</organism>
<dbReference type="SUPFAM" id="SSF55785">
    <property type="entry name" value="PYP-like sensor domain (PAS domain)"/>
    <property type="match status" value="2"/>
</dbReference>
<feature type="domain" description="PAS" evidence="7">
    <location>
        <begin position="303"/>
        <end position="325"/>
    </location>
</feature>
<gene>
    <name evidence="9" type="ORF">MKW94_020896</name>
</gene>
<dbReference type="SMART" id="SM00086">
    <property type="entry name" value="PAC"/>
    <property type="match status" value="2"/>
</dbReference>
<feature type="domain" description="PAS" evidence="7">
    <location>
        <begin position="58"/>
        <end position="131"/>
    </location>
</feature>
<dbReference type="InterPro" id="IPR000014">
    <property type="entry name" value="PAS"/>
</dbReference>
<keyword evidence="10" id="KW-1185">Reference proteome</keyword>
<evidence type="ECO:0000313" key="9">
    <source>
        <dbReference type="EMBL" id="MCL7051239.1"/>
    </source>
</evidence>
<evidence type="ECO:0000259" key="7">
    <source>
        <dbReference type="PROSITE" id="PS50112"/>
    </source>
</evidence>
<dbReference type="PANTHER" id="PTHR47429:SF2">
    <property type="entry name" value="PROTEIN TWIN LOV 1"/>
    <property type="match status" value="1"/>
</dbReference>
<dbReference type="PANTHER" id="PTHR47429">
    <property type="entry name" value="PROTEIN TWIN LOV 1"/>
    <property type="match status" value="1"/>
</dbReference>
<evidence type="ECO:0008006" key="11">
    <source>
        <dbReference type="Google" id="ProtNLM"/>
    </source>
</evidence>
<keyword evidence="4" id="KW-0288">FMN</keyword>
<dbReference type="GO" id="GO:0009881">
    <property type="term" value="F:photoreceptor activity"/>
    <property type="evidence" value="ECO:0007669"/>
    <property type="project" value="UniProtKB-KW"/>
</dbReference>
<dbReference type="GO" id="GO:0009637">
    <property type="term" value="P:response to blue light"/>
    <property type="evidence" value="ECO:0007669"/>
    <property type="project" value="UniProtKB-ARBA"/>
</dbReference>
<evidence type="ECO:0000256" key="5">
    <source>
        <dbReference type="ARBA" id="ARBA00022991"/>
    </source>
</evidence>
<sequence length="431" mass="48449">MNNLRLSRGGGGTHNNKVCTWDLGFQTVVPKHTRIMEEERSLQQQFGGLIESSFNSCYTSWVNEALDELEDNFTITDPSISGHPIVFASNGFLKMTGYLKDEVIGRNGRIFQGPRTNRRSIMEIREAIRQEKTVSMSLLNYKKDGTPFWMLFQLCPIFSKEDGRVIHFVSVQVPISRRKNKSEDGNRWQEIVFGSCRREVCSDTVMELARCRALDSFVDTDNRVLEMEESCEANESEKRKALTAINNIMSVLTHYSELTGRLVCGNRGNSAVMCSLTASLNISLGRIKQSFVLTDPQLPNMPIVYASDAFLNMTGYNRHEVLGRNCRFLNGADTDPKAIGMIKDSIQSNQACSVRILNYRKDRSSFWNFLHMSPVRNASAKIAFYVCVQIEEAVKNGVTQGLSPETRQRGTVGAVKVAVRTLSMAAESSRS</sequence>
<evidence type="ECO:0000313" key="10">
    <source>
        <dbReference type="Proteomes" id="UP001177140"/>
    </source>
</evidence>
<dbReference type="Gene3D" id="3.30.450.20">
    <property type="entry name" value="PAS domain"/>
    <property type="match status" value="2"/>
</dbReference>
<keyword evidence="5" id="KW-0157">Chromophore</keyword>
<feature type="domain" description="PAC" evidence="8">
    <location>
        <begin position="132"/>
        <end position="187"/>
    </location>
</feature>
<reference evidence="9" key="1">
    <citation type="submission" date="2022-03" db="EMBL/GenBank/DDBJ databases">
        <title>A functionally conserved STORR gene fusion in Papaver species that diverged 16.8 million years ago.</title>
        <authorList>
            <person name="Catania T."/>
        </authorList>
    </citation>
    <scope>NUCLEOTIDE SEQUENCE</scope>
    <source>
        <strain evidence="9">S-191538</strain>
    </source>
</reference>
<dbReference type="CDD" id="cd00130">
    <property type="entry name" value="PAS"/>
    <property type="match status" value="2"/>
</dbReference>
<dbReference type="SMART" id="SM00091">
    <property type="entry name" value="PAS"/>
    <property type="match status" value="2"/>
</dbReference>
<keyword evidence="2" id="KW-0716">Sensory transduction</keyword>
<evidence type="ECO:0000256" key="3">
    <source>
        <dbReference type="ARBA" id="ARBA00022630"/>
    </source>
</evidence>
<dbReference type="PROSITE" id="PS50112">
    <property type="entry name" value="PAS"/>
    <property type="match status" value="2"/>
</dbReference>